<dbReference type="AlphaFoldDB" id="A0A444JET4"/>
<accession>A0A444JET4</accession>
<dbReference type="GO" id="GO:0006508">
    <property type="term" value="P:proteolysis"/>
    <property type="evidence" value="ECO:0007669"/>
    <property type="project" value="InterPro"/>
</dbReference>
<organism evidence="2 3">
    <name type="scientific">Candidatus Electrothrix marina</name>
    <dbReference type="NCBI Taxonomy" id="1859130"/>
    <lineage>
        <taxon>Bacteria</taxon>
        <taxon>Pseudomonadati</taxon>
        <taxon>Thermodesulfobacteriota</taxon>
        <taxon>Desulfobulbia</taxon>
        <taxon>Desulfobulbales</taxon>
        <taxon>Desulfobulbaceae</taxon>
        <taxon>Candidatus Electrothrix</taxon>
    </lineage>
</organism>
<dbReference type="SUPFAM" id="SSF50494">
    <property type="entry name" value="Trypsin-like serine proteases"/>
    <property type="match status" value="1"/>
</dbReference>
<dbReference type="GO" id="GO:0004252">
    <property type="term" value="F:serine-type endopeptidase activity"/>
    <property type="evidence" value="ECO:0007669"/>
    <property type="project" value="InterPro"/>
</dbReference>
<protein>
    <submittedName>
        <fullName evidence="2">Trypsin</fullName>
    </submittedName>
</protein>
<evidence type="ECO:0000313" key="3">
    <source>
        <dbReference type="Proteomes" id="UP000288892"/>
    </source>
</evidence>
<dbReference type="InterPro" id="IPR043504">
    <property type="entry name" value="Peptidase_S1_PA_chymotrypsin"/>
</dbReference>
<dbReference type="InterPro" id="IPR001254">
    <property type="entry name" value="Trypsin_dom"/>
</dbReference>
<dbReference type="Pfam" id="PF00089">
    <property type="entry name" value="Trypsin"/>
    <property type="match status" value="1"/>
</dbReference>
<evidence type="ECO:0000259" key="1">
    <source>
        <dbReference type="Pfam" id="PF00089"/>
    </source>
</evidence>
<feature type="domain" description="Peptidase S1" evidence="1">
    <location>
        <begin position="20"/>
        <end position="193"/>
    </location>
</feature>
<dbReference type="Proteomes" id="UP000288892">
    <property type="component" value="Unassembled WGS sequence"/>
</dbReference>
<comment type="caution">
    <text evidence="2">The sequence shown here is derived from an EMBL/GenBank/DDBJ whole genome shotgun (WGS) entry which is preliminary data.</text>
</comment>
<gene>
    <name evidence="2" type="ORF">VU01_11106</name>
</gene>
<sequence length="533" mass="59942">MGRLTTEYCVEIRVPKKNSDKNKFGTGYTLGPHWVLTAYHVLFGDDVDATKDIKITWWDETAENIKGEKPVPVERKDIVWWHKEHDIALIRCESPYADIPGAWELIDANYPDTRAGCESSGFLSNLDNKNGKQRRKDPTGTLGSFNQEQITVDIDQLSVNCSIEPEKYWQGFSGSAVFVAGKFVAIVRSVNTGENGLTASFISAALDSKGEGPNQPALLDIPGFIEAPGNYYCWKRYRKLVTSILTEETKLFTALKKDFQKNVGKGNSCDMQQKEFADLLYTTCESDVVECFSRVFGLMRNEKDENGITAFDELAHVWLALITAEVCSVNGISAFKDNEMAHPIPIKAMIPVRIDVEGQVANTEKRKPEFNLQGKELCSPFDLTPKQDTGLDKYESLAAVDAVVHHRLKTAPGIDAFFVGDVKKEVENFAIRKGSGISSSELPDNDEDRREFFMGQLKMAQRMRQGSHYVRLSCEDHAQDHSALCELHRWCPGLLLFDVSREYKSERVMNLTTLNLIIFEAKTFLAEKNTTQS</sequence>
<proteinExistence type="predicted"/>
<dbReference type="EMBL" id="MTKS01000110">
    <property type="protein sequence ID" value="RWX51600.1"/>
    <property type="molecule type" value="Genomic_DNA"/>
</dbReference>
<reference evidence="2 3" key="1">
    <citation type="submission" date="2017-01" db="EMBL/GenBank/DDBJ databases">
        <title>The cable genome- insights into the physiology and evolution of filamentous bacteria capable of sulfide oxidation via long distance electron transfer.</title>
        <authorList>
            <person name="Schreiber L."/>
            <person name="Bjerg J.T."/>
            <person name="Boggild A."/>
            <person name="Van De Vossenberg J."/>
            <person name="Meysman F."/>
            <person name="Nielsen L.P."/>
            <person name="Schramm A."/>
            <person name="Kjeldsen K.U."/>
        </authorList>
    </citation>
    <scope>NUCLEOTIDE SEQUENCE [LARGE SCALE GENOMIC DNA]</scope>
    <source>
        <strain evidence="2">A5</strain>
    </source>
</reference>
<dbReference type="InterPro" id="IPR009003">
    <property type="entry name" value="Peptidase_S1_PA"/>
</dbReference>
<name>A0A444JET4_9BACT</name>
<dbReference type="Gene3D" id="2.40.10.10">
    <property type="entry name" value="Trypsin-like serine proteases"/>
    <property type="match status" value="1"/>
</dbReference>
<evidence type="ECO:0000313" key="2">
    <source>
        <dbReference type="EMBL" id="RWX51600.1"/>
    </source>
</evidence>
<keyword evidence="3" id="KW-1185">Reference proteome</keyword>